<reference evidence="2" key="1">
    <citation type="submission" date="2019-08" db="EMBL/GenBank/DDBJ databases">
        <title>The improved chromosome-level genome for the pearl oyster Pinctada fucata martensii using PacBio sequencing and Hi-C.</title>
        <authorList>
            <person name="Zheng Z."/>
        </authorList>
    </citation>
    <scope>NUCLEOTIDE SEQUENCE</scope>
    <source>
        <strain evidence="2">ZZ-2019</strain>
        <tissue evidence="2">Adductor muscle</tissue>
    </source>
</reference>
<feature type="compositionally biased region" description="Polar residues" evidence="1">
    <location>
        <begin position="86"/>
        <end position="98"/>
    </location>
</feature>
<dbReference type="Proteomes" id="UP001186944">
    <property type="component" value="Unassembled WGS sequence"/>
</dbReference>
<evidence type="ECO:0000313" key="3">
    <source>
        <dbReference type="Proteomes" id="UP001186944"/>
    </source>
</evidence>
<keyword evidence="3" id="KW-1185">Reference proteome</keyword>
<comment type="caution">
    <text evidence="2">The sequence shown here is derived from an EMBL/GenBank/DDBJ whole genome shotgun (WGS) entry which is preliminary data.</text>
</comment>
<evidence type="ECO:0000313" key="2">
    <source>
        <dbReference type="EMBL" id="KAK3105737.1"/>
    </source>
</evidence>
<organism evidence="2 3">
    <name type="scientific">Pinctada imbricata</name>
    <name type="common">Atlantic pearl-oyster</name>
    <name type="synonym">Pinctada martensii</name>
    <dbReference type="NCBI Taxonomy" id="66713"/>
    <lineage>
        <taxon>Eukaryota</taxon>
        <taxon>Metazoa</taxon>
        <taxon>Spiralia</taxon>
        <taxon>Lophotrochozoa</taxon>
        <taxon>Mollusca</taxon>
        <taxon>Bivalvia</taxon>
        <taxon>Autobranchia</taxon>
        <taxon>Pteriomorphia</taxon>
        <taxon>Pterioida</taxon>
        <taxon>Pterioidea</taxon>
        <taxon>Pteriidae</taxon>
        <taxon>Pinctada</taxon>
    </lineage>
</organism>
<accession>A0AA88YPW0</accession>
<gene>
    <name evidence="2" type="ORF">FSP39_004623</name>
</gene>
<protein>
    <submittedName>
        <fullName evidence="2">Uncharacterized protein</fullName>
    </submittedName>
</protein>
<name>A0AA88YPW0_PINIB</name>
<dbReference type="AlphaFoldDB" id="A0AA88YPW0"/>
<proteinExistence type="predicted"/>
<sequence>MRREVDIKAGLSLLKIKQDLDVAESNLLTVKKAMTFSSTSSSYDSTTCDQFDRAPPSVVDSDIRSDHSSKATQRTVEFINDKIQRVNGQSPVMNNPASHTLEPHVSYRSSSGTYEPPVVNVLTSDPYDPHRSDRASSGTYRPPDKQFFIAYD</sequence>
<evidence type="ECO:0000256" key="1">
    <source>
        <dbReference type="SAM" id="MobiDB-lite"/>
    </source>
</evidence>
<dbReference type="EMBL" id="VSWD01000003">
    <property type="protein sequence ID" value="KAK3105737.1"/>
    <property type="molecule type" value="Genomic_DNA"/>
</dbReference>
<feature type="region of interest" description="Disordered" evidence="1">
    <location>
        <begin position="84"/>
        <end position="144"/>
    </location>
</feature>
<feature type="region of interest" description="Disordered" evidence="1">
    <location>
        <begin position="39"/>
        <end position="71"/>
    </location>
</feature>